<name>X1DEW9_9ZZZZ</name>
<proteinExistence type="predicted"/>
<keyword evidence="1" id="KW-0472">Membrane</keyword>
<gene>
    <name evidence="2" type="ORF">S01H4_48007</name>
</gene>
<accession>X1DEW9</accession>
<feature type="non-terminal residue" evidence="2">
    <location>
        <position position="1"/>
    </location>
</feature>
<evidence type="ECO:0000313" key="2">
    <source>
        <dbReference type="EMBL" id="GAH03594.1"/>
    </source>
</evidence>
<keyword evidence="1" id="KW-1133">Transmembrane helix</keyword>
<feature type="transmembrane region" description="Helical" evidence="1">
    <location>
        <begin position="33"/>
        <end position="53"/>
    </location>
</feature>
<sequence length="65" mass="7473">NKMIDWMFIVILLLGFLFMFLGVEYYRENEKFWALLLVAGGIIPALFIIVGLVSEWLNYQKTGGG</sequence>
<dbReference type="AlphaFoldDB" id="X1DEW9"/>
<dbReference type="EMBL" id="BART01027019">
    <property type="protein sequence ID" value="GAH03594.1"/>
    <property type="molecule type" value="Genomic_DNA"/>
</dbReference>
<comment type="caution">
    <text evidence="2">The sequence shown here is derived from an EMBL/GenBank/DDBJ whole genome shotgun (WGS) entry which is preliminary data.</text>
</comment>
<evidence type="ECO:0000256" key="1">
    <source>
        <dbReference type="SAM" id="Phobius"/>
    </source>
</evidence>
<protein>
    <submittedName>
        <fullName evidence="2">Uncharacterized protein</fullName>
    </submittedName>
</protein>
<reference evidence="2" key="1">
    <citation type="journal article" date="2014" name="Front. Microbiol.">
        <title>High frequency of phylogenetically diverse reductive dehalogenase-homologous genes in deep subseafloor sedimentary metagenomes.</title>
        <authorList>
            <person name="Kawai M."/>
            <person name="Futagami T."/>
            <person name="Toyoda A."/>
            <person name="Takaki Y."/>
            <person name="Nishi S."/>
            <person name="Hori S."/>
            <person name="Arai W."/>
            <person name="Tsubouchi T."/>
            <person name="Morono Y."/>
            <person name="Uchiyama I."/>
            <person name="Ito T."/>
            <person name="Fujiyama A."/>
            <person name="Inagaki F."/>
            <person name="Takami H."/>
        </authorList>
    </citation>
    <scope>NUCLEOTIDE SEQUENCE</scope>
    <source>
        <strain evidence="2">Expedition CK06-06</strain>
    </source>
</reference>
<keyword evidence="1" id="KW-0812">Transmembrane</keyword>
<feature type="transmembrane region" description="Helical" evidence="1">
    <location>
        <begin position="6"/>
        <end position="26"/>
    </location>
</feature>
<organism evidence="2">
    <name type="scientific">marine sediment metagenome</name>
    <dbReference type="NCBI Taxonomy" id="412755"/>
    <lineage>
        <taxon>unclassified sequences</taxon>
        <taxon>metagenomes</taxon>
        <taxon>ecological metagenomes</taxon>
    </lineage>
</organism>